<keyword evidence="2" id="KW-1185">Reference proteome</keyword>
<gene>
    <name evidence="1" type="ORF">PUN28_013739</name>
</gene>
<proteinExistence type="predicted"/>
<comment type="caution">
    <text evidence="1">The sequence shown here is derived from an EMBL/GenBank/DDBJ whole genome shotgun (WGS) entry which is preliminary data.</text>
</comment>
<dbReference type="Proteomes" id="UP001430953">
    <property type="component" value="Unassembled WGS sequence"/>
</dbReference>
<protein>
    <submittedName>
        <fullName evidence="1">Uncharacterized protein</fullName>
    </submittedName>
</protein>
<name>A0AAW2F7Z4_9HYME</name>
<dbReference type="AlphaFoldDB" id="A0AAW2F7Z4"/>
<accession>A0AAW2F7Z4</accession>
<dbReference type="EMBL" id="JADYXP020000014">
    <property type="protein sequence ID" value="KAL0110295.1"/>
    <property type="molecule type" value="Genomic_DNA"/>
</dbReference>
<sequence length="49" mass="5838">MIRRNRKPSLLVKPRRKTVIQALFCSRKTQRPLLPHAMHTNSSYVSEKY</sequence>
<reference evidence="1 2" key="1">
    <citation type="submission" date="2023-03" db="EMBL/GenBank/DDBJ databases">
        <title>High recombination rates correlate with genetic variation in Cardiocondyla obscurior ants.</title>
        <authorList>
            <person name="Errbii M."/>
        </authorList>
    </citation>
    <scope>NUCLEOTIDE SEQUENCE [LARGE SCALE GENOMIC DNA]</scope>
    <source>
        <strain evidence="1">Alpha-2009</strain>
        <tissue evidence="1">Whole body</tissue>
    </source>
</reference>
<evidence type="ECO:0000313" key="2">
    <source>
        <dbReference type="Proteomes" id="UP001430953"/>
    </source>
</evidence>
<evidence type="ECO:0000313" key="1">
    <source>
        <dbReference type="EMBL" id="KAL0110295.1"/>
    </source>
</evidence>
<organism evidence="1 2">
    <name type="scientific">Cardiocondyla obscurior</name>
    <dbReference type="NCBI Taxonomy" id="286306"/>
    <lineage>
        <taxon>Eukaryota</taxon>
        <taxon>Metazoa</taxon>
        <taxon>Ecdysozoa</taxon>
        <taxon>Arthropoda</taxon>
        <taxon>Hexapoda</taxon>
        <taxon>Insecta</taxon>
        <taxon>Pterygota</taxon>
        <taxon>Neoptera</taxon>
        <taxon>Endopterygota</taxon>
        <taxon>Hymenoptera</taxon>
        <taxon>Apocrita</taxon>
        <taxon>Aculeata</taxon>
        <taxon>Formicoidea</taxon>
        <taxon>Formicidae</taxon>
        <taxon>Myrmicinae</taxon>
        <taxon>Cardiocondyla</taxon>
    </lineage>
</organism>